<dbReference type="EMBL" id="ML769871">
    <property type="protein sequence ID" value="KAE9386522.1"/>
    <property type="molecule type" value="Genomic_DNA"/>
</dbReference>
<dbReference type="Proteomes" id="UP000799118">
    <property type="component" value="Unassembled WGS sequence"/>
</dbReference>
<proteinExistence type="predicted"/>
<evidence type="ECO:0000256" key="1">
    <source>
        <dbReference type="SAM" id="MobiDB-lite"/>
    </source>
</evidence>
<accession>A0A6A4GL88</accession>
<protein>
    <submittedName>
        <fullName evidence="2">Uncharacterized protein</fullName>
    </submittedName>
</protein>
<dbReference type="AlphaFoldDB" id="A0A6A4GL88"/>
<feature type="compositionally biased region" description="Acidic residues" evidence="1">
    <location>
        <begin position="386"/>
        <end position="402"/>
    </location>
</feature>
<gene>
    <name evidence="2" type="ORF">BT96DRAFT_519407</name>
</gene>
<evidence type="ECO:0000313" key="2">
    <source>
        <dbReference type="EMBL" id="KAE9386522.1"/>
    </source>
</evidence>
<reference evidence="2" key="1">
    <citation type="journal article" date="2019" name="Environ. Microbiol.">
        <title>Fungal ecological strategies reflected in gene transcription - a case study of two litter decomposers.</title>
        <authorList>
            <person name="Barbi F."/>
            <person name="Kohler A."/>
            <person name="Barry K."/>
            <person name="Baskaran P."/>
            <person name="Daum C."/>
            <person name="Fauchery L."/>
            <person name="Ihrmark K."/>
            <person name="Kuo A."/>
            <person name="LaButti K."/>
            <person name="Lipzen A."/>
            <person name="Morin E."/>
            <person name="Grigoriev I.V."/>
            <person name="Henrissat B."/>
            <person name="Lindahl B."/>
            <person name="Martin F."/>
        </authorList>
    </citation>
    <scope>NUCLEOTIDE SEQUENCE</scope>
    <source>
        <strain evidence="2">JB14</strain>
    </source>
</reference>
<dbReference type="OrthoDB" id="2989261at2759"/>
<evidence type="ECO:0000313" key="3">
    <source>
        <dbReference type="Proteomes" id="UP000799118"/>
    </source>
</evidence>
<organism evidence="2 3">
    <name type="scientific">Gymnopus androsaceus JB14</name>
    <dbReference type="NCBI Taxonomy" id="1447944"/>
    <lineage>
        <taxon>Eukaryota</taxon>
        <taxon>Fungi</taxon>
        <taxon>Dikarya</taxon>
        <taxon>Basidiomycota</taxon>
        <taxon>Agaricomycotina</taxon>
        <taxon>Agaricomycetes</taxon>
        <taxon>Agaricomycetidae</taxon>
        <taxon>Agaricales</taxon>
        <taxon>Marasmiineae</taxon>
        <taxon>Omphalotaceae</taxon>
        <taxon>Gymnopus</taxon>
    </lineage>
</organism>
<feature type="compositionally biased region" description="Polar residues" evidence="1">
    <location>
        <begin position="364"/>
        <end position="375"/>
    </location>
</feature>
<dbReference type="InterPro" id="IPR027796">
    <property type="entry name" value="OTT_1508_deam-like"/>
</dbReference>
<feature type="region of interest" description="Disordered" evidence="1">
    <location>
        <begin position="364"/>
        <end position="402"/>
    </location>
</feature>
<keyword evidence="3" id="KW-1185">Reference proteome</keyword>
<dbReference type="Pfam" id="PF14441">
    <property type="entry name" value="OTT_1508_deam"/>
    <property type="match status" value="1"/>
</dbReference>
<name>A0A6A4GL88_9AGAR</name>
<sequence>MVGSTYSGFCGKDCGRHCWSKMTSRTSGKSVPRRQTLPSFLASSWAFRFSVRFNRRSTTFFLYPPFTRSCRMPRTARLQPKAQQSNLRCLIHLLSFNSLRLKMRASILLHPRWLRLRWRKGSLSLKLLVTKNLSFWFSVTVSEFQFLRDADANSAAAAASTEEEQPNPNLISDEEFVNEPGEAPVTRIMRVLDTIWAWIKSAAFLFSETRRLTFSSPEKAKVITLTRALYRPFHAYSYDPASLCSNDCLPRIFPKVTWNLATTTELVARTWCAKIHAEAALMTLAYNEHVNEPASRERPVAVSKKCCRLCWLLRERLNASKPDLRLVLPGTHGTFSTWIPPPGTPDEVLKSLRDELVRVIKKQVSASHSRQSSGAGSELGQVVELDSSDDDSDADEFLASDV</sequence>